<evidence type="ECO:0000313" key="1">
    <source>
        <dbReference type="EMBL" id="CEM63018.1"/>
    </source>
</evidence>
<organism evidence="1 2">
    <name type="scientific">Treponema phagedenis</name>
    <dbReference type="NCBI Taxonomy" id="162"/>
    <lineage>
        <taxon>Bacteria</taxon>
        <taxon>Pseudomonadati</taxon>
        <taxon>Spirochaetota</taxon>
        <taxon>Spirochaetia</taxon>
        <taxon>Spirochaetales</taxon>
        <taxon>Treponemataceae</taxon>
        <taxon>Treponema</taxon>
    </lineage>
</organism>
<reference evidence="2" key="1">
    <citation type="submission" date="2015-01" db="EMBL/GenBank/DDBJ databases">
        <authorList>
            <person name="Manzoor Shahid"/>
            <person name="Zubair Saima"/>
        </authorList>
    </citation>
    <scope>NUCLEOTIDE SEQUENCE [LARGE SCALE GENOMIC DNA]</scope>
    <source>
        <strain evidence="2">V1</strain>
    </source>
</reference>
<gene>
    <name evidence="1" type="ORF">TPHV1_60006</name>
</gene>
<accession>A0A0B7GWY5</accession>
<protein>
    <submittedName>
        <fullName evidence="1">Uncharacterized protein</fullName>
    </submittedName>
</protein>
<keyword evidence="2" id="KW-1185">Reference proteome</keyword>
<dbReference type="Proteomes" id="UP000042527">
    <property type="component" value="Unassembled WGS sequence"/>
</dbReference>
<name>A0A0B7GWY5_TREPH</name>
<proteinExistence type="predicted"/>
<sequence length="77" mass="9003">MVWFWHGRQNSERARTPVVPNRIEFENYHSILGVFKLTGIILPRTAKTELPRMAVVPNRNDVLKQNACKALKLVVWF</sequence>
<dbReference type="AlphaFoldDB" id="A0A0B7GWY5"/>
<dbReference type="EMBL" id="CDNC01000048">
    <property type="protein sequence ID" value="CEM63018.1"/>
    <property type="molecule type" value="Genomic_DNA"/>
</dbReference>
<evidence type="ECO:0000313" key="2">
    <source>
        <dbReference type="Proteomes" id="UP000042527"/>
    </source>
</evidence>